<dbReference type="GO" id="GO:0005965">
    <property type="term" value="C:protein farnesyltransferase complex"/>
    <property type="evidence" value="ECO:0007669"/>
    <property type="project" value="UniProtKB-UniRule"/>
</dbReference>
<evidence type="ECO:0000313" key="12">
    <source>
        <dbReference type="EMBL" id="KZF19217.1"/>
    </source>
</evidence>
<dbReference type="STRING" id="1328760.A0A164ZKR4"/>
<protein>
    <recommendedName>
        <fullName evidence="3 9">Protein farnesyltransferase subunit beta</fullName>
        <shortName evidence="9">FTase-beta</shortName>
        <ecNumber evidence="2 9">2.5.1.58</ecNumber>
    </recommendedName>
</protein>
<comment type="cofactor">
    <cofactor evidence="9">
        <name>Zn(2+)</name>
        <dbReference type="ChEBI" id="CHEBI:29105"/>
    </cofactor>
    <text evidence="9">Binds 1 zinc ion per subunit.</text>
</comment>
<evidence type="ECO:0000256" key="4">
    <source>
        <dbReference type="ARBA" id="ARBA00022602"/>
    </source>
</evidence>
<keyword evidence="13" id="KW-1185">Reference proteome</keyword>
<dbReference type="InterPro" id="IPR045089">
    <property type="entry name" value="PGGT1B-like"/>
</dbReference>
<dbReference type="CDD" id="cd02893">
    <property type="entry name" value="FTase"/>
    <property type="match status" value="1"/>
</dbReference>
<proteinExistence type="inferred from homology"/>
<dbReference type="InterPro" id="IPR001330">
    <property type="entry name" value="Prenyltrans"/>
</dbReference>
<comment type="catalytic activity">
    <reaction evidence="9">
        <text>L-cysteinyl-[protein] + (2E,6E)-farnesyl diphosphate = S-(2E,6E)-farnesyl-L-cysteinyl-[protein] + diphosphate</text>
        <dbReference type="Rhea" id="RHEA:13345"/>
        <dbReference type="Rhea" id="RHEA-COMP:10131"/>
        <dbReference type="Rhea" id="RHEA-COMP:11535"/>
        <dbReference type="ChEBI" id="CHEBI:29950"/>
        <dbReference type="ChEBI" id="CHEBI:33019"/>
        <dbReference type="ChEBI" id="CHEBI:86019"/>
        <dbReference type="ChEBI" id="CHEBI:175763"/>
    </reaction>
</comment>
<dbReference type="RefSeq" id="XP_018184772.1">
    <property type="nucleotide sequence ID" value="XM_018335536.1"/>
</dbReference>
<dbReference type="OrthoDB" id="10261146at2759"/>
<dbReference type="InterPro" id="IPR008930">
    <property type="entry name" value="Terpenoid_cyclase/PrenylTrfase"/>
</dbReference>
<reference evidence="12 13" key="1">
    <citation type="journal article" date="2016" name="Fungal Biol.">
        <title>The genome of Xylona heveae provides a window into fungal endophytism.</title>
        <authorList>
            <person name="Gazis R."/>
            <person name="Kuo A."/>
            <person name="Riley R."/>
            <person name="LaButti K."/>
            <person name="Lipzen A."/>
            <person name="Lin J."/>
            <person name="Amirebrahimi M."/>
            <person name="Hesse C.N."/>
            <person name="Spatafora J.W."/>
            <person name="Henrissat B."/>
            <person name="Hainaut M."/>
            <person name="Grigoriev I.V."/>
            <person name="Hibbett D.S."/>
        </authorList>
    </citation>
    <scope>NUCLEOTIDE SEQUENCE [LARGE SCALE GENOMIC DNA]</scope>
    <source>
        <strain evidence="12 13">TC161</strain>
    </source>
</reference>
<dbReference type="FunFam" id="1.50.10.20:FF:000014">
    <property type="entry name" value="Protein farnesyltransferase subunit beta"/>
    <property type="match status" value="1"/>
</dbReference>
<dbReference type="EC" id="2.5.1.58" evidence="2 9"/>
<keyword evidence="4 9" id="KW-0637">Prenyltransferase</keyword>
<dbReference type="InterPro" id="IPR026872">
    <property type="entry name" value="FTB"/>
</dbReference>
<dbReference type="Proteomes" id="UP000076632">
    <property type="component" value="Unassembled WGS sequence"/>
</dbReference>
<dbReference type="Gene3D" id="1.50.10.20">
    <property type="match status" value="1"/>
</dbReference>
<evidence type="ECO:0000256" key="6">
    <source>
        <dbReference type="ARBA" id="ARBA00022723"/>
    </source>
</evidence>
<dbReference type="EMBL" id="KV407467">
    <property type="protein sequence ID" value="KZF19217.1"/>
    <property type="molecule type" value="Genomic_DNA"/>
</dbReference>
<sequence length="494" mass="54034">MDRDENKIEELSDTSAETIDASDEEDERLFGHQQHPTGADSPLVPPLFTSLPPIQDSLETETSQLQNRTIQECLPLLAAAERAAGGAIFDFNPYGLPRLDRERHVAFLQGSLGRLPSGFVAADASRPWMVYWALTCLYLLGQDLAQYREEVIATLTPMQNPDGGFGGGHGHYSHVAPSYAAVLSLVMVGGDEALNLIDRKAMWRWLGDLKQRDGGFQVCVGGEEDVRGAYCSMVIASLLNLPLELPSTSSAKQNDSDTLITGLREYLARCQTFEGGIADSPDNEAHGAFAFCALACLCLMDDPQKIINETLDVPRLISWLSSRQHAPEGGFAGRTNKLVDGCYSHWAGGCWPLIQAALDGPMPFDGPVAPTVGTIYSREGLTRYILCCCQGKRGGLRDKPSKHVDAYHSCYALVALSSTQHSYFYMGTAPDKPITPLTAAFHWASSPRVLDSNGEIQEPICDEEDRVKLIHPIFVIPWGVPETTRAWYEAKSGL</sequence>
<dbReference type="PANTHER" id="PTHR11774:SF6">
    <property type="entry name" value="PROTEIN FARNESYLTRANSFERASE SUBUNIT BETA"/>
    <property type="match status" value="1"/>
</dbReference>
<evidence type="ECO:0000256" key="10">
    <source>
        <dbReference type="SAM" id="MobiDB-lite"/>
    </source>
</evidence>
<evidence type="ECO:0000256" key="7">
    <source>
        <dbReference type="ARBA" id="ARBA00022737"/>
    </source>
</evidence>
<keyword evidence="8 9" id="KW-0862">Zinc</keyword>
<accession>A0A164ZKR4</accession>
<dbReference type="AlphaFoldDB" id="A0A164ZKR4"/>
<dbReference type="FunCoup" id="A0A164ZKR4">
    <property type="interactions" value="699"/>
</dbReference>
<evidence type="ECO:0000256" key="2">
    <source>
        <dbReference type="ARBA" id="ARBA00012702"/>
    </source>
</evidence>
<dbReference type="OMA" id="WCIYWIL"/>
<dbReference type="GO" id="GO:0008270">
    <property type="term" value="F:zinc ion binding"/>
    <property type="evidence" value="ECO:0007669"/>
    <property type="project" value="UniProtKB-UniRule"/>
</dbReference>
<keyword evidence="6 9" id="KW-0479">Metal-binding</keyword>
<evidence type="ECO:0000259" key="11">
    <source>
        <dbReference type="Pfam" id="PF00432"/>
    </source>
</evidence>
<name>A0A164ZKR4_XYLHT</name>
<keyword evidence="5 9" id="KW-0808">Transferase</keyword>
<evidence type="ECO:0000256" key="3">
    <source>
        <dbReference type="ARBA" id="ARBA00015798"/>
    </source>
</evidence>
<comment type="subunit">
    <text evidence="9">Heterodimer of an alpha and a beta subunit.</text>
</comment>
<dbReference type="GO" id="GO:0097354">
    <property type="term" value="P:prenylation"/>
    <property type="evidence" value="ECO:0007669"/>
    <property type="project" value="UniProtKB-UniRule"/>
</dbReference>
<dbReference type="GeneID" id="28900673"/>
<feature type="compositionally biased region" description="Basic and acidic residues" evidence="10">
    <location>
        <begin position="1"/>
        <end position="10"/>
    </location>
</feature>
<comment type="similarity">
    <text evidence="1 9">Belongs to the protein prenyltransferase subunit beta family.</text>
</comment>
<dbReference type="PANTHER" id="PTHR11774">
    <property type="entry name" value="GERANYLGERANYL TRANSFERASE TYPE BETA SUBUNIT"/>
    <property type="match status" value="1"/>
</dbReference>
<dbReference type="Pfam" id="PF00432">
    <property type="entry name" value="Prenyltrans"/>
    <property type="match status" value="1"/>
</dbReference>
<evidence type="ECO:0000256" key="9">
    <source>
        <dbReference type="RuleBase" id="RU365056"/>
    </source>
</evidence>
<gene>
    <name evidence="12" type="ORF">L228DRAFT_271467</name>
</gene>
<comment type="function">
    <text evidence="9">Catalyzes the transfer of a farnesyl moiety from farnesyl diphosphate to a cysteine at the fourth position from the C-terminus of several proteins. The beta subunit is responsible for peptide-binding.</text>
</comment>
<dbReference type="SUPFAM" id="SSF48239">
    <property type="entry name" value="Terpenoid cyclases/Protein prenyltransferases"/>
    <property type="match status" value="1"/>
</dbReference>
<feature type="region of interest" description="Disordered" evidence="10">
    <location>
        <begin position="1"/>
        <end position="44"/>
    </location>
</feature>
<dbReference type="InParanoid" id="A0A164ZKR4"/>
<keyword evidence="7" id="KW-0677">Repeat</keyword>
<evidence type="ECO:0000256" key="1">
    <source>
        <dbReference type="ARBA" id="ARBA00010497"/>
    </source>
</evidence>
<organism evidence="12 13">
    <name type="scientific">Xylona heveae (strain CBS 132557 / TC161)</name>
    <dbReference type="NCBI Taxonomy" id="1328760"/>
    <lineage>
        <taxon>Eukaryota</taxon>
        <taxon>Fungi</taxon>
        <taxon>Dikarya</taxon>
        <taxon>Ascomycota</taxon>
        <taxon>Pezizomycotina</taxon>
        <taxon>Xylonomycetes</taxon>
        <taxon>Xylonales</taxon>
        <taxon>Xylonaceae</taxon>
        <taxon>Xylona</taxon>
    </lineage>
</organism>
<evidence type="ECO:0000256" key="8">
    <source>
        <dbReference type="ARBA" id="ARBA00022833"/>
    </source>
</evidence>
<evidence type="ECO:0000256" key="5">
    <source>
        <dbReference type="ARBA" id="ARBA00022679"/>
    </source>
</evidence>
<dbReference type="GO" id="GO:0004660">
    <property type="term" value="F:protein farnesyltransferase activity"/>
    <property type="evidence" value="ECO:0007669"/>
    <property type="project" value="UniProtKB-UniRule"/>
</dbReference>
<feature type="domain" description="Prenyltransferase alpha-alpha toroid" evidence="11">
    <location>
        <begin position="99"/>
        <end position="476"/>
    </location>
</feature>
<evidence type="ECO:0000313" key="13">
    <source>
        <dbReference type="Proteomes" id="UP000076632"/>
    </source>
</evidence>